<dbReference type="Pfam" id="PF00788">
    <property type="entry name" value="RA"/>
    <property type="match status" value="1"/>
</dbReference>
<dbReference type="EMBL" id="CAXITT010000003">
    <property type="protein sequence ID" value="CAL1526220.1"/>
    <property type="molecule type" value="Genomic_DNA"/>
</dbReference>
<dbReference type="PANTHER" id="PTHR22738">
    <property type="entry name" value="RASSF"/>
    <property type="match status" value="1"/>
</dbReference>
<dbReference type="PANTHER" id="PTHR22738:SF10">
    <property type="entry name" value="RAS ASSOCIATION DOMAIN-CONTAINING PROTEIN 1 HOMOLOG"/>
    <property type="match status" value="1"/>
</dbReference>
<dbReference type="Proteomes" id="UP001497497">
    <property type="component" value="Unassembled WGS sequence"/>
</dbReference>
<sequence>FQVCCAPDSANSIFSIKFSDLPASKYNYFLYGFKDEKDFEEFKQDLKDFQKLKRGCSVDVPGGDSGQANYAALKEDLELICRPNNVCKNRRKSHHARSDTENRRLNDAQSSCDSSQPRPSADPSPPGGVENLVSRRPDPKPFLRTPSSETRISRPDSFGLRADFDRRSGLFGFDRRSGIRTSIRDILMEFINGDEHFQEFERVFDTVKNSKTSSRNMENARRLSGHNENTVFRDVVDNRREVDEPSRYVDDIFADFFDNDETFQEFEKEFEKFRSARKSSLLGSISSLGSSRDIFGDLKSYCDRNNVRSRSGSLVSVNSCSSHDEATPSCGDEPGSCDLIWRSVEDWEKILRKMRRNSRLLLDANPRDCAGQQRHSMYGLSQGGTQPERYQKTQSLADLSRCHGNDTTTYRPAKDFIRNGCSLSVDDLSPSPSTRSHYVNSPARDSTHVYIQDDSIDNSIDDDDTSSGQWSDNLSDKLNVDSRYSSSSTLCSSGDEDISCSLSCSCCSDLHIDEDTDDELPLPYSQSPTSRNRSHSLMEFSHHDRPKHLGFHASSADNLLHCSRHHGSSRSFSDLRRKEHTNSVHGNLQYTKDNASSSSDLTDRPMKDKDTDQICDVSVAHRETTPGDGDSSTSSPRWSRSSSPLSQLSEVDSEQYHTASSDLSADFSTAKSDLTGYLASSGLRSGHWPNNRRQMNVSGSDSVVSRRTDDWVHSRGGETFGDHQTVISGPYHSYHGKDGRKTYKERYRPRSGSACQYTCHQHCVPAVTLNCKSISDDGVEVTVPKTPTPTEPRSQLETSLSLGNINARPGCARNVTISSPKSTDLSAVTAHHSSDYPPQTQGGGYDSGVTPPRGGSNVYAGVYHGQSIPPSSNLTLSSNTLPRSVSEGYVTAHLSPQQGPTVTAPRTSQGFSSPYSTPPSANIDPGSNPSSTLQRPNIQSSLLSPVISCEDKVGSSDQVTQENSSSSHDISSYNRSGAEGPLPQHTLLTDRENNPDETTEKDETDSGYRSGTIPDDKLPRVPSQETLDLQELKRKIAKFNHFVPAATLELTDKESFQGFVKVTMNLIRPITMELGARPPSIYELLTREHIIEENTQQVAFYMPRDTHKSLHITSETTTKEVVTSLLKKFHILDHPRKFAMYEQEFSDRNKLVRLRRLTDKDFPLRAILTWNPERIKNYRMVLQENETGEIVVSA</sequence>
<keyword evidence="4" id="KW-1185">Reference proteome</keyword>
<feature type="region of interest" description="Disordered" evidence="1">
    <location>
        <begin position="784"/>
        <end position="880"/>
    </location>
</feature>
<feature type="compositionally biased region" description="Acidic residues" evidence="1">
    <location>
        <begin position="454"/>
        <end position="465"/>
    </location>
</feature>
<feature type="domain" description="Ras-associating" evidence="2">
    <location>
        <begin position="1098"/>
        <end position="1187"/>
    </location>
</feature>
<feature type="region of interest" description="Disordered" evidence="1">
    <location>
        <begin position="951"/>
        <end position="1023"/>
    </location>
</feature>
<dbReference type="SMART" id="SM00314">
    <property type="entry name" value="RA"/>
    <property type="match status" value="1"/>
</dbReference>
<evidence type="ECO:0000313" key="4">
    <source>
        <dbReference type="Proteomes" id="UP001497497"/>
    </source>
</evidence>
<dbReference type="InterPro" id="IPR033614">
    <property type="entry name" value="RASSF1-6"/>
</dbReference>
<comment type="caution">
    <text evidence="3">The sequence shown here is derived from an EMBL/GenBank/DDBJ whole genome shotgun (WGS) entry which is preliminary data.</text>
</comment>
<feature type="compositionally biased region" description="Acidic residues" evidence="1">
    <location>
        <begin position="995"/>
        <end position="1005"/>
    </location>
</feature>
<feature type="compositionally biased region" description="Low complexity" evidence="1">
    <location>
        <begin position="964"/>
        <end position="976"/>
    </location>
</feature>
<evidence type="ECO:0000313" key="3">
    <source>
        <dbReference type="EMBL" id="CAL1526220.1"/>
    </source>
</evidence>
<feature type="region of interest" description="Disordered" evidence="1">
    <location>
        <begin position="581"/>
        <end position="657"/>
    </location>
</feature>
<feature type="compositionally biased region" description="Polar residues" evidence="1">
    <location>
        <begin position="815"/>
        <end position="826"/>
    </location>
</feature>
<feature type="region of interest" description="Disordered" evidence="1">
    <location>
        <begin position="90"/>
        <end position="156"/>
    </location>
</feature>
<feature type="compositionally biased region" description="Low complexity" evidence="1">
    <location>
        <begin position="626"/>
        <end position="649"/>
    </location>
</feature>
<dbReference type="InterPro" id="IPR000159">
    <property type="entry name" value="RA_dom"/>
</dbReference>
<dbReference type="PROSITE" id="PS50200">
    <property type="entry name" value="RA"/>
    <property type="match status" value="1"/>
</dbReference>
<dbReference type="AlphaFoldDB" id="A0AAV2GXP2"/>
<accession>A0AAV2GXP2</accession>
<organism evidence="3 4">
    <name type="scientific">Lymnaea stagnalis</name>
    <name type="common">Great pond snail</name>
    <name type="synonym">Helix stagnalis</name>
    <dbReference type="NCBI Taxonomy" id="6523"/>
    <lineage>
        <taxon>Eukaryota</taxon>
        <taxon>Metazoa</taxon>
        <taxon>Spiralia</taxon>
        <taxon>Lophotrochozoa</taxon>
        <taxon>Mollusca</taxon>
        <taxon>Gastropoda</taxon>
        <taxon>Heterobranchia</taxon>
        <taxon>Euthyneura</taxon>
        <taxon>Panpulmonata</taxon>
        <taxon>Hygrophila</taxon>
        <taxon>Lymnaeoidea</taxon>
        <taxon>Lymnaeidae</taxon>
        <taxon>Lymnaea</taxon>
    </lineage>
</organism>
<feature type="non-terminal residue" evidence="3">
    <location>
        <position position="1"/>
    </location>
</feature>
<proteinExistence type="predicted"/>
<feature type="compositionally biased region" description="Basic and acidic residues" evidence="1">
    <location>
        <begin position="601"/>
        <end position="612"/>
    </location>
</feature>
<feature type="compositionally biased region" description="Basic and acidic residues" evidence="1">
    <location>
        <begin position="96"/>
        <end position="106"/>
    </location>
</feature>
<dbReference type="InterPro" id="IPR029071">
    <property type="entry name" value="Ubiquitin-like_domsf"/>
</dbReference>
<feature type="region of interest" description="Disordered" evidence="1">
    <location>
        <begin position="428"/>
        <end position="478"/>
    </location>
</feature>
<gene>
    <name evidence="3" type="ORF">GSLYS_00000397001</name>
</gene>
<feature type="compositionally biased region" description="Low complexity" evidence="1">
    <location>
        <begin position="869"/>
        <end position="880"/>
    </location>
</feature>
<feature type="compositionally biased region" description="Polar residues" evidence="1">
    <location>
        <begin position="583"/>
        <end position="600"/>
    </location>
</feature>
<feature type="compositionally biased region" description="Polar residues" evidence="1">
    <location>
        <begin position="107"/>
        <end position="118"/>
    </location>
</feature>
<feature type="compositionally biased region" description="Polar residues" evidence="1">
    <location>
        <begin position="793"/>
        <end position="804"/>
    </location>
</feature>
<dbReference type="SUPFAM" id="SSF54236">
    <property type="entry name" value="Ubiquitin-like"/>
    <property type="match status" value="1"/>
</dbReference>
<evidence type="ECO:0000256" key="1">
    <source>
        <dbReference type="SAM" id="MobiDB-lite"/>
    </source>
</evidence>
<feature type="region of interest" description="Disordered" evidence="1">
    <location>
        <begin position="893"/>
        <end position="936"/>
    </location>
</feature>
<protein>
    <recommendedName>
        <fullName evidence="2">Ras-associating domain-containing protein</fullName>
    </recommendedName>
</protein>
<dbReference type="GO" id="GO:0007165">
    <property type="term" value="P:signal transduction"/>
    <property type="evidence" value="ECO:0007669"/>
    <property type="project" value="InterPro"/>
</dbReference>
<dbReference type="CDD" id="cd01778">
    <property type="entry name" value="RA_RASSF1_like"/>
    <property type="match status" value="1"/>
</dbReference>
<dbReference type="Gene3D" id="3.10.20.90">
    <property type="entry name" value="Phosphatidylinositol 3-kinase Catalytic Subunit, Chain A, domain 1"/>
    <property type="match status" value="1"/>
</dbReference>
<feature type="compositionally biased region" description="Polar residues" evidence="1">
    <location>
        <begin position="894"/>
        <end position="936"/>
    </location>
</feature>
<reference evidence="3 4" key="1">
    <citation type="submission" date="2024-04" db="EMBL/GenBank/DDBJ databases">
        <authorList>
            <consortium name="Genoscope - CEA"/>
            <person name="William W."/>
        </authorList>
    </citation>
    <scope>NUCLEOTIDE SEQUENCE [LARGE SCALE GENOMIC DNA]</scope>
</reference>
<evidence type="ECO:0000259" key="2">
    <source>
        <dbReference type="PROSITE" id="PS50200"/>
    </source>
</evidence>
<name>A0AAV2GXP2_LYMST</name>